<organism evidence="1 2">
    <name type="scientific">Musa troglodytarum</name>
    <name type="common">fe'i banana</name>
    <dbReference type="NCBI Taxonomy" id="320322"/>
    <lineage>
        <taxon>Eukaryota</taxon>
        <taxon>Viridiplantae</taxon>
        <taxon>Streptophyta</taxon>
        <taxon>Embryophyta</taxon>
        <taxon>Tracheophyta</taxon>
        <taxon>Spermatophyta</taxon>
        <taxon>Magnoliopsida</taxon>
        <taxon>Liliopsida</taxon>
        <taxon>Zingiberales</taxon>
        <taxon>Musaceae</taxon>
        <taxon>Musa</taxon>
    </lineage>
</organism>
<name>A0A9E7L4T4_9LILI</name>
<keyword evidence="2" id="KW-1185">Reference proteome</keyword>
<evidence type="ECO:0000313" key="2">
    <source>
        <dbReference type="Proteomes" id="UP001055439"/>
    </source>
</evidence>
<accession>A0A9E7L4T4</accession>
<dbReference type="Proteomes" id="UP001055439">
    <property type="component" value="Chromosome 9"/>
</dbReference>
<reference evidence="1" key="1">
    <citation type="submission" date="2022-05" db="EMBL/GenBank/DDBJ databases">
        <title>The Musa troglodytarum L. genome provides insights into the mechanism of non-climacteric behaviour and enrichment of carotenoids.</title>
        <authorList>
            <person name="Wang J."/>
        </authorList>
    </citation>
    <scope>NUCLEOTIDE SEQUENCE</scope>
    <source>
        <tissue evidence="1">Leaf</tissue>
    </source>
</reference>
<proteinExistence type="predicted"/>
<sequence length="146" mass="16121">MTSGTPGSSSRTVLSLIEHCDSKCPHQILSDSVEEMRRASAVELAVYVAAVWSTSDHTDPQSGTLTGSVHRRCVFPVRLSWSLLQYSTQHKLEKVVSAMSHLGFEKANSFLSFDGSIRRNWGAQGHISVVLLLSNNYNNDDDENLL</sequence>
<dbReference type="EMBL" id="CP097511">
    <property type="protein sequence ID" value="URE44197.1"/>
    <property type="molecule type" value="Genomic_DNA"/>
</dbReference>
<protein>
    <submittedName>
        <fullName evidence="1">Uncharacterized protein</fullName>
    </submittedName>
</protein>
<evidence type="ECO:0000313" key="1">
    <source>
        <dbReference type="EMBL" id="URE44197.1"/>
    </source>
</evidence>
<dbReference type="AlphaFoldDB" id="A0A9E7L4T4"/>
<gene>
    <name evidence="1" type="ORF">MUK42_26186</name>
</gene>